<evidence type="ECO:0000313" key="1">
    <source>
        <dbReference type="EMBL" id="KAK9238373.1"/>
    </source>
</evidence>
<reference evidence="2" key="1">
    <citation type="journal article" date="2024" name="Front. Bioeng. Biotechnol.">
        <title>Genome-scale model development and genomic sequencing of the oleaginous clade Lipomyces.</title>
        <authorList>
            <person name="Czajka J.J."/>
            <person name="Han Y."/>
            <person name="Kim J."/>
            <person name="Mondo S.J."/>
            <person name="Hofstad B.A."/>
            <person name="Robles A."/>
            <person name="Haridas S."/>
            <person name="Riley R."/>
            <person name="LaButti K."/>
            <person name="Pangilinan J."/>
            <person name="Andreopoulos W."/>
            <person name="Lipzen A."/>
            <person name="Yan J."/>
            <person name="Wang M."/>
            <person name="Ng V."/>
            <person name="Grigoriev I.V."/>
            <person name="Spatafora J.W."/>
            <person name="Magnuson J.K."/>
            <person name="Baker S.E."/>
            <person name="Pomraning K.R."/>
        </authorList>
    </citation>
    <scope>NUCLEOTIDE SEQUENCE [LARGE SCALE GENOMIC DNA]</scope>
    <source>
        <strain evidence="2">CBS 7786</strain>
    </source>
</reference>
<dbReference type="Proteomes" id="UP001433508">
    <property type="component" value="Unassembled WGS sequence"/>
</dbReference>
<dbReference type="EMBL" id="MU971357">
    <property type="protein sequence ID" value="KAK9238373.1"/>
    <property type="molecule type" value="Genomic_DNA"/>
</dbReference>
<sequence>MFGLSAEFFSQPYDDKQKYAISEGNRGYSCMNREVYTRPKKGGDPKEAFNFGQFKDDKAVQRLPQTFSTFEQDIADFSKICYSTCHKLPDLLAGALQIDPDEGY</sequence>
<evidence type="ECO:0000313" key="2">
    <source>
        <dbReference type="Proteomes" id="UP001433508"/>
    </source>
</evidence>
<protein>
    <submittedName>
        <fullName evidence="1">Uncharacterized protein</fullName>
    </submittedName>
</protein>
<keyword evidence="2" id="KW-1185">Reference proteome</keyword>
<organism evidence="1 2">
    <name type="scientific">Lipomyces kononenkoae</name>
    <name type="common">Yeast</name>
    <dbReference type="NCBI Taxonomy" id="34357"/>
    <lineage>
        <taxon>Eukaryota</taxon>
        <taxon>Fungi</taxon>
        <taxon>Dikarya</taxon>
        <taxon>Ascomycota</taxon>
        <taxon>Saccharomycotina</taxon>
        <taxon>Lipomycetes</taxon>
        <taxon>Lipomycetales</taxon>
        <taxon>Lipomycetaceae</taxon>
        <taxon>Lipomyces</taxon>
    </lineage>
</organism>
<proteinExistence type="predicted"/>
<gene>
    <name evidence="1" type="ORF">V1525DRAFT_387622</name>
</gene>
<name>A0ACC3T386_LIPKO</name>
<accession>A0ACC3T386</accession>
<comment type="caution">
    <text evidence="1">The sequence shown here is derived from an EMBL/GenBank/DDBJ whole genome shotgun (WGS) entry which is preliminary data.</text>
</comment>